<dbReference type="Gene3D" id="1.20.120.160">
    <property type="entry name" value="HPT domain"/>
    <property type="match status" value="1"/>
</dbReference>
<evidence type="ECO:0000313" key="3">
    <source>
        <dbReference type="EMBL" id="KAF5947949.1"/>
    </source>
</evidence>
<accession>A0A7J7H4Q9</accession>
<dbReference type="Proteomes" id="UP000593564">
    <property type="component" value="Unassembled WGS sequence"/>
</dbReference>
<comment type="domain">
    <text evidence="2">Histidine-containing phosphotransfer domain (HPt) contains an active histidine that mediates the phosphotransfer.</text>
</comment>
<dbReference type="GO" id="GO:0009736">
    <property type="term" value="P:cytokinin-activated signaling pathway"/>
    <property type="evidence" value="ECO:0007669"/>
    <property type="project" value="UniProtKB-KW"/>
</dbReference>
<dbReference type="AlphaFoldDB" id="A0A7J7H4Q9"/>
<keyword evidence="4" id="KW-1185">Reference proteome</keyword>
<proteinExistence type="predicted"/>
<organism evidence="3 4">
    <name type="scientific">Camellia sinensis</name>
    <name type="common">Tea plant</name>
    <name type="synonym">Thea sinensis</name>
    <dbReference type="NCBI Taxonomy" id="4442"/>
    <lineage>
        <taxon>Eukaryota</taxon>
        <taxon>Viridiplantae</taxon>
        <taxon>Streptophyta</taxon>
        <taxon>Embryophyta</taxon>
        <taxon>Tracheophyta</taxon>
        <taxon>Spermatophyta</taxon>
        <taxon>Magnoliopsida</taxon>
        <taxon>eudicotyledons</taxon>
        <taxon>Gunneridae</taxon>
        <taxon>Pentapetalae</taxon>
        <taxon>asterids</taxon>
        <taxon>Ericales</taxon>
        <taxon>Theaceae</taxon>
        <taxon>Camellia</taxon>
    </lineage>
</organism>
<dbReference type="PANTHER" id="PTHR28242:SF13">
    <property type="entry name" value="HISTIDINE-CONTAINING PHOSPHOTRANSFER PROTEIN 5"/>
    <property type="match status" value="1"/>
</dbReference>
<gene>
    <name evidence="3" type="ORF">HYC85_013906</name>
</gene>
<dbReference type="InterPro" id="IPR045871">
    <property type="entry name" value="AHP1-5/YPD1"/>
</dbReference>
<reference evidence="3 4" key="2">
    <citation type="submission" date="2020-07" db="EMBL/GenBank/DDBJ databases">
        <title>Genome assembly of wild tea tree DASZ reveals pedigree and selection history of tea varieties.</title>
        <authorList>
            <person name="Zhang W."/>
        </authorList>
    </citation>
    <scope>NUCLEOTIDE SEQUENCE [LARGE SCALE GENOMIC DNA]</scope>
    <source>
        <strain evidence="4">cv. G240</strain>
        <tissue evidence="3">Leaf</tissue>
    </source>
</reference>
<dbReference type="GO" id="GO:0009927">
    <property type="term" value="F:histidine phosphotransfer kinase activity"/>
    <property type="evidence" value="ECO:0007669"/>
    <property type="project" value="UniProtKB-UniRule"/>
</dbReference>
<protein>
    <recommendedName>
        <fullName evidence="2">Histidine-containing phosphotransfer protein</fullName>
    </recommendedName>
</protein>
<keyword evidence="2" id="KW-0932">Cytokinin signaling pathway</keyword>
<dbReference type="PANTHER" id="PTHR28242">
    <property type="entry name" value="PHOSPHORELAY INTERMEDIATE PROTEIN YPD1"/>
    <property type="match status" value="1"/>
</dbReference>
<sequence>MDGIRQLQRQLHNFPLSRGQYISQSCRDIYTTPLYREKGLLDDQFRELQKLEDESNPEFVVEIVLLFFQVSEKLLNNLTSSLQEQIVDYKQVDVHVYQFKGSSSRYRFIHAFFFFFGLNLIGAPRVKNMCVALGNYCDEKNLEGCVRCLQQLKHEYNLVKSKLEALLRLEQKILAAGGSIPVMVQVELV</sequence>
<reference evidence="4" key="1">
    <citation type="journal article" date="2020" name="Nat. Commun.">
        <title>Genome assembly of wild tea tree DASZ reveals pedigree and selection history of tea varieties.</title>
        <authorList>
            <person name="Zhang W."/>
            <person name="Zhang Y."/>
            <person name="Qiu H."/>
            <person name="Guo Y."/>
            <person name="Wan H."/>
            <person name="Zhang X."/>
            <person name="Scossa F."/>
            <person name="Alseekh S."/>
            <person name="Zhang Q."/>
            <person name="Wang P."/>
            <person name="Xu L."/>
            <person name="Schmidt M.H."/>
            <person name="Jia X."/>
            <person name="Li D."/>
            <person name="Zhu A."/>
            <person name="Guo F."/>
            <person name="Chen W."/>
            <person name="Ni D."/>
            <person name="Usadel B."/>
            <person name="Fernie A.R."/>
            <person name="Wen W."/>
        </authorList>
    </citation>
    <scope>NUCLEOTIDE SEQUENCE [LARGE SCALE GENOMIC DNA]</scope>
    <source>
        <strain evidence="4">cv. G240</strain>
    </source>
</reference>
<dbReference type="GO" id="GO:0005829">
    <property type="term" value="C:cytosol"/>
    <property type="evidence" value="ECO:0007669"/>
    <property type="project" value="UniProtKB-SubCell"/>
</dbReference>
<keyword evidence="1 2" id="KW-0902">Two-component regulatory system</keyword>
<dbReference type="GO" id="GO:0005634">
    <property type="term" value="C:nucleus"/>
    <property type="evidence" value="ECO:0007669"/>
    <property type="project" value="UniProtKB-SubCell"/>
</dbReference>
<evidence type="ECO:0000256" key="1">
    <source>
        <dbReference type="ARBA" id="ARBA00023012"/>
    </source>
</evidence>
<dbReference type="SUPFAM" id="SSF47226">
    <property type="entry name" value="Histidine-containing phosphotransfer domain, HPT domain"/>
    <property type="match status" value="1"/>
</dbReference>
<dbReference type="EMBL" id="JACBKZ010000006">
    <property type="protein sequence ID" value="KAF5947949.1"/>
    <property type="molecule type" value="Genomic_DNA"/>
</dbReference>
<dbReference type="GO" id="GO:0000160">
    <property type="term" value="P:phosphorelay signal transduction system"/>
    <property type="evidence" value="ECO:0007669"/>
    <property type="project" value="UniProtKB-UniRule"/>
</dbReference>
<comment type="function">
    <text evidence="2">Functions as a two-component phosphorelay mediators between cytokinin sensor histidine kinases and response regulators (B-type ARRs). Plays an important role in propagating cytokinin signal transduction.</text>
</comment>
<name>A0A7J7H4Q9_CAMSI</name>
<dbReference type="InterPro" id="IPR036641">
    <property type="entry name" value="HPT_dom_sf"/>
</dbReference>
<dbReference type="GO" id="GO:0043424">
    <property type="term" value="F:protein histidine kinase binding"/>
    <property type="evidence" value="ECO:0007669"/>
    <property type="project" value="UniProtKB-UniRule"/>
</dbReference>
<comment type="caution">
    <text evidence="3">The sequence shown here is derived from an EMBL/GenBank/DDBJ whole genome shotgun (WGS) entry which is preliminary data.</text>
</comment>
<comment type="subcellular location">
    <subcellularLocation>
        <location evidence="2">Cytoplasm</location>
        <location evidence="2">Cytosol</location>
    </subcellularLocation>
    <subcellularLocation>
        <location evidence="2">Nucleus</location>
    </subcellularLocation>
</comment>
<evidence type="ECO:0000256" key="2">
    <source>
        <dbReference type="RuleBase" id="RU369004"/>
    </source>
</evidence>
<evidence type="ECO:0000313" key="4">
    <source>
        <dbReference type="Proteomes" id="UP000593564"/>
    </source>
</evidence>